<reference evidence="1 2" key="1">
    <citation type="journal article" date="2015" name="Microbiome">
        <title>Genomic resolution of linkages in carbon, nitrogen, and sulfur cycling among widespread estuary sediment bacteria.</title>
        <authorList>
            <person name="Baker B.J."/>
            <person name="Lazar C.S."/>
            <person name="Teske A.P."/>
            <person name="Dick G.J."/>
        </authorList>
    </citation>
    <scope>NUCLEOTIDE SEQUENCE [LARGE SCALE GENOMIC DNA]</scope>
    <source>
        <strain evidence="1">DG_26</strain>
    </source>
</reference>
<proteinExistence type="predicted"/>
<protein>
    <submittedName>
        <fullName evidence="1">Uncharacterized protein</fullName>
    </submittedName>
</protein>
<dbReference type="AlphaFoldDB" id="A0A0S7WGD6"/>
<dbReference type="EMBL" id="LIZT01000071">
    <property type="protein sequence ID" value="KPJ49191.1"/>
    <property type="molecule type" value="Genomic_DNA"/>
</dbReference>
<organism evidence="1 2">
    <name type="scientific">candidate division TA06 bacterium DG_26</name>
    <dbReference type="NCBI Taxonomy" id="1703771"/>
    <lineage>
        <taxon>Bacteria</taxon>
        <taxon>Bacteria division TA06</taxon>
    </lineage>
</organism>
<gene>
    <name evidence="1" type="ORF">AMJ40_06120</name>
</gene>
<name>A0A0S7WGD6_UNCT6</name>
<comment type="caution">
    <text evidence="1">The sequence shown here is derived from an EMBL/GenBank/DDBJ whole genome shotgun (WGS) entry which is preliminary data.</text>
</comment>
<dbReference type="Proteomes" id="UP000051124">
    <property type="component" value="Unassembled WGS sequence"/>
</dbReference>
<evidence type="ECO:0000313" key="1">
    <source>
        <dbReference type="EMBL" id="KPJ49191.1"/>
    </source>
</evidence>
<accession>A0A0S7WGD6</accession>
<sequence length="135" mass="15808">MTHPRFRHSVRFDSAYIVRIERFVTRPIASLEEGGRTLHPSPYRLHLRTGHGKMLSRTGPVSPYDDPLPFGEHTRRSQKRAVFTQKNGKWSLSKNWPLDDRRHVQGCFWRSTSCPRDFGETDKSICNLMCGKYYL</sequence>
<evidence type="ECO:0000313" key="2">
    <source>
        <dbReference type="Proteomes" id="UP000051124"/>
    </source>
</evidence>